<comment type="caution">
    <text evidence="3">The sequence shown here is derived from an EMBL/GenBank/DDBJ whole genome shotgun (WGS) entry which is preliminary data.</text>
</comment>
<keyword evidence="2" id="KW-1133">Transmembrane helix</keyword>
<feature type="compositionally biased region" description="Low complexity" evidence="1">
    <location>
        <begin position="184"/>
        <end position="195"/>
    </location>
</feature>
<accession>A0A9P6CW54</accession>
<evidence type="ECO:0000313" key="4">
    <source>
        <dbReference type="Proteomes" id="UP000807469"/>
    </source>
</evidence>
<keyword evidence="2" id="KW-0812">Transmembrane</keyword>
<dbReference type="Proteomes" id="UP000807469">
    <property type="component" value="Unassembled WGS sequence"/>
</dbReference>
<proteinExistence type="predicted"/>
<evidence type="ECO:0000256" key="1">
    <source>
        <dbReference type="SAM" id="MobiDB-lite"/>
    </source>
</evidence>
<feature type="transmembrane region" description="Helical" evidence="2">
    <location>
        <begin position="75"/>
        <end position="98"/>
    </location>
</feature>
<reference evidence="3" key="1">
    <citation type="submission" date="2020-11" db="EMBL/GenBank/DDBJ databases">
        <authorList>
            <consortium name="DOE Joint Genome Institute"/>
            <person name="Ahrendt S."/>
            <person name="Riley R."/>
            <person name="Andreopoulos W."/>
            <person name="Labutti K."/>
            <person name="Pangilinan J."/>
            <person name="Ruiz-Duenas F.J."/>
            <person name="Barrasa J.M."/>
            <person name="Sanchez-Garcia M."/>
            <person name="Camarero S."/>
            <person name="Miyauchi S."/>
            <person name="Serrano A."/>
            <person name="Linde D."/>
            <person name="Babiker R."/>
            <person name="Drula E."/>
            <person name="Ayuso-Fernandez I."/>
            <person name="Pacheco R."/>
            <person name="Padilla G."/>
            <person name="Ferreira P."/>
            <person name="Barriuso J."/>
            <person name="Kellner H."/>
            <person name="Castanera R."/>
            <person name="Alfaro M."/>
            <person name="Ramirez L."/>
            <person name="Pisabarro A.G."/>
            <person name="Kuo A."/>
            <person name="Tritt A."/>
            <person name="Lipzen A."/>
            <person name="He G."/>
            <person name="Yan M."/>
            <person name="Ng V."/>
            <person name="Cullen D."/>
            <person name="Martin F."/>
            <person name="Rosso M.-N."/>
            <person name="Henrissat B."/>
            <person name="Hibbett D."/>
            <person name="Martinez A.T."/>
            <person name="Grigoriev I.V."/>
        </authorList>
    </citation>
    <scope>NUCLEOTIDE SEQUENCE</scope>
    <source>
        <strain evidence="3">CIRM-BRFM 674</strain>
    </source>
</reference>
<sequence>MKAVIKHNNHHFQSPTSRPQAAPSPHAFLEPQPHAGSSDAHKNHLNAWCGCRLNVLSSHFSSFRRILPGAETMKCAFFILLSNLTLFVSNTVCLTIAVSPQALANAPTLVAWTRGDNEDSSPLTFDLRLVQNDADVSLALANLNLEEDTDFGNGNVVFPSAGTFVFKAVTGSPESTMMPPPSSPSSSTASTSFTSKWPTFNSSSTA</sequence>
<keyword evidence="4" id="KW-1185">Reference proteome</keyword>
<protein>
    <submittedName>
        <fullName evidence="3">Uncharacterized protein</fullName>
    </submittedName>
</protein>
<keyword evidence="2" id="KW-0472">Membrane</keyword>
<gene>
    <name evidence="3" type="ORF">BDN70DRAFT_288438</name>
</gene>
<name>A0A9P6CW54_9AGAR</name>
<dbReference type="AlphaFoldDB" id="A0A9P6CW54"/>
<evidence type="ECO:0000313" key="3">
    <source>
        <dbReference type="EMBL" id="KAF9474879.1"/>
    </source>
</evidence>
<feature type="compositionally biased region" description="Polar residues" evidence="1">
    <location>
        <begin position="196"/>
        <end position="206"/>
    </location>
</feature>
<dbReference type="OrthoDB" id="3056290at2759"/>
<evidence type="ECO:0000256" key="2">
    <source>
        <dbReference type="SAM" id="Phobius"/>
    </source>
</evidence>
<feature type="compositionally biased region" description="Basic residues" evidence="1">
    <location>
        <begin position="1"/>
        <end position="10"/>
    </location>
</feature>
<dbReference type="EMBL" id="MU155357">
    <property type="protein sequence ID" value="KAF9474879.1"/>
    <property type="molecule type" value="Genomic_DNA"/>
</dbReference>
<feature type="region of interest" description="Disordered" evidence="1">
    <location>
        <begin position="1"/>
        <end position="39"/>
    </location>
</feature>
<organism evidence="3 4">
    <name type="scientific">Pholiota conissans</name>
    <dbReference type="NCBI Taxonomy" id="109636"/>
    <lineage>
        <taxon>Eukaryota</taxon>
        <taxon>Fungi</taxon>
        <taxon>Dikarya</taxon>
        <taxon>Basidiomycota</taxon>
        <taxon>Agaricomycotina</taxon>
        <taxon>Agaricomycetes</taxon>
        <taxon>Agaricomycetidae</taxon>
        <taxon>Agaricales</taxon>
        <taxon>Agaricineae</taxon>
        <taxon>Strophariaceae</taxon>
        <taxon>Pholiota</taxon>
    </lineage>
</organism>
<feature type="region of interest" description="Disordered" evidence="1">
    <location>
        <begin position="173"/>
        <end position="206"/>
    </location>
</feature>